<dbReference type="EMBL" id="CP051140">
    <property type="protein sequence ID" value="QIW97196.1"/>
    <property type="molecule type" value="Genomic_DNA"/>
</dbReference>
<dbReference type="Proteomes" id="UP000503462">
    <property type="component" value="Chromosome 2"/>
</dbReference>
<accession>A0A6H0XR11</accession>
<organism evidence="1 2">
    <name type="scientific">Peltaster fructicola</name>
    <dbReference type="NCBI Taxonomy" id="286661"/>
    <lineage>
        <taxon>Eukaryota</taxon>
        <taxon>Fungi</taxon>
        <taxon>Dikarya</taxon>
        <taxon>Ascomycota</taxon>
        <taxon>Pezizomycotina</taxon>
        <taxon>Dothideomycetes</taxon>
        <taxon>Dothideomycetes incertae sedis</taxon>
        <taxon>Peltaster</taxon>
    </lineage>
</organism>
<sequence>MQTETAYPQASLTARVLRSYSQQSKPRNVFALQYLEARHSESAMPEKVLADLTRMVRQINALSRGLFYGTWTDVSGHTAVIKALLYGVLGVCRERSFRALSRAERIMNTARGLPELNIESAPGLLERLTQWEGSIRPVLLGVLNGRSTDHLQGTSDDS</sequence>
<keyword evidence="2" id="KW-1185">Reference proteome</keyword>
<dbReference type="AlphaFoldDB" id="A0A6H0XR11"/>
<reference evidence="1 2" key="1">
    <citation type="journal article" date="2016" name="Sci. Rep.">
        <title>Peltaster fructicola genome reveals evolution from an invasive phytopathogen to an ectophytic parasite.</title>
        <authorList>
            <person name="Xu C."/>
            <person name="Chen H."/>
            <person name="Gleason M.L."/>
            <person name="Xu J.R."/>
            <person name="Liu H."/>
            <person name="Zhang R."/>
            <person name="Sun G."/>
        </authorList>
    </citation>
    <scope>NUCLEOTIDE SEQUENCE [LARGE SCALE GENOMIC DNA]</scope>
    <source>
        <strain evidence="1 2">LNHT1506</strain>
    </source>
</reference>
<name>A0A6H0XR11_9PEZI</name>
<protein>
    <submittedName>
        <fullName evidence="1">Uncharacterized protein</fullName>
    </submittedName>
</protein>
<proteinExistence type="predicted"/>
<gene>
    <name evidence="1" type="ORF">AMS68_002714</name>
</gene>
<evidence type="ECO:0000313" key="1">
    <source>
        <dbReference type="EMBL" id="QIW97196.1"/>
    </source>
</evidence>
<evidence type="ECO:0000313" key="2">
    <source>
        <dbReference type="Proteomes" id="UP000503462"/>
    </source>
</evidence>